<feature type="region of interest" description="Disordered" evidence="2">
    <location>
        <begin position="84"/>
        <end position="130"/>
    </location>
</feature>
<reference evidence="3 4" key="1">
    <citation type="submission" date="2018-09" db="EMBL/GenBank/DDBJ databases">
        <title>Genomic investigation of the strawberry pathogen Phytophthora fragariae indicates pathogenicity is determined by transcriptional variation in three key races.</title>
        <authorList>
            <person name="Adams T.M."/>
            <person name="Armitage A.D."/>
            <person name="Sobczyk M.K."/>
            <person name="Bates H.J."/>
            <person name="Dunwell J.M."/>
            <person name="Nellist C.F."/>
            <person name="Harrison R.J."/>
        </authorList>
    </citation>
    <scope>NUCLEOTIDE SEQUENCE [LARGE SCALE GENOMIC DNA]</scope>
    <source>
        <strain evidence="3 4">SCRP249</strain>
    </source>
</reference>
<evidence type="ECO:0000256" key="1">
    <source>
        <dbReference type="SAM" id="Coils"/>
    </source>
</evidence>
<proteinExistence type="predicted"/>
<sequence length="293" mass="31309">MPIVPVGTAWISAPNWLRLKRPIKQLAETTRRLRDLEHSNRVLLRERDAARHTRDQIRQERDALQRDLDSARQKLTAVAAAVGTTPAADGDASDVDSGADSECQGSAGSGGERYPGAKSSSEEEEDEDTADVADDLLEAQALQALAQSRSAERRRRQSSPRGGPKIAGSGASPDGSDGSDSDAGPAPRPAPNAGSTGGGGPPASPRRRSVGSSTTDLMKPKAPFGREEICIPGRAQAGVLIQREVDPWLTDQISEVSMVTMLISVLFPVLPTRPGWLFPRIAHADRRQYAPQD</sequence>
<name>A0A6A3HGZ0_9STRA</name>
<dbReference type="AlphaFoldDB" id="A0A6A3HGZ0"/>
<feature type="coiled-coil region" evidence="1">
    <location>
        <begin position="26"/>
        <end position="81"/>
    </location>
</feature>
<evidence type="ECO:0000313" key="4">
    <source>
        <dbReference type="Proteomes" id="UP000429607"/>
    </source>
</evidence>
<evidence type="ECO:0000313" key="3">
    <source>
        <dbReference type="EMBL" id="KAE8968740.1"/>
    </source>
</evidence>
<dbReference type="EMBL" id="QXFV01004604">
    <property type="protein sequence ID" value="KAE8968740.1"/>
    <property type="molecule type" value="Genomic_DNA"/>
</dbReference>
<organism evidence="3 4">
    <name type="scientific">Phytophthora rubi</name>
    <dbReference type="NCBI Taxonomy" id="129364"/>
    <lineage>
        <taxon>Eukaryota</taxon>
        <taxon>Sar</taxon>
        <taxon>Stramenopiles</taxon>
        <taxon>Oomycota</taxon>
        <taxon>Peronosporomycetes</taxon>
        <taxon>Peronosporales</taxon>
        <taxon>Peronosporaceae</taxon>
        <taxon>Phytophthora</taxon>
    </lineage>
</organism>
<feature type="region of interest" description="Disordered" evidence="2">
    <location>
        <begin position="146"/>
        <end position="221"/>
    </location>
</feature>
<comment type="caution">
    <text evidence="3">The sequence shown here is derived from an EMBL/GenBank/DDBJ whole genome shotgun (WGS) entry which is preliminary data.</text>
</comment>
<evidence type="ECO:0000256" key="2">
    <source>
        <dbReference type="SAM" id="MobiDB-lite"/>
    </source>
</evidence>
<dbReference type="Proteomes" id="UP000429607">
    <property type="component" value="Unassembled WGS sequence"/>
</dbReference>
<accession>A0A6A3HGZ0</accession>
<protein>
    <submittedName>
        <fullName evidence="3">Uncharacterized protein</fullName>
    </submittedName>
</protein>
<gene>
    <name evidence="3" type="ORF">PR001_g27702</name>
</gene>
<feature type="compositionally biased region" description="Low complexity" evidence="2">
    <location>
        <begin position="167"/>
        <end position="185"/>
    </location>
</feature>
<keyword evidence="1" id="KW-0175">Coiled coil</keyword>